<gene>
    <name evidence="1" type="ORF">GOODEAATRI_027723</name>
</gene>
<reference evidence="1 2" key="1">
    <citation type="submission" date="2021-06" db="EMBL/GenBank/DDBJ databases">
        <authorList>
            <person name="Palmer J.M."/>
        </authorList>
    </citation>
    <scope>NUCLEOTIDE SEQUENCE [LARGE SCALE GENOMIC DNA]</scope>
    <source>
        <strain evidence="1 2">GA_2019</strain>
        <tissue evidence="1">Muscle</tissue>
    </source>
</reference>
<sequence length="89" mass="10216">MSEANMSGDYREVWKGLLQEPTIKAAEKQQDFVFSFETEFARFYTDGELQKRALNLGQRVASSNNWDPSFLVWRKSLDPFALFGLVGGF</sequence>
<dbReference type="EMBL" id="JAHRIO010043660">
    <property type="protein sequence ID" value="MEQ2173050.1"/>
    <property type="molecule type" value="Genomic_DNA"/>
</dbReference>
<proteinExistence type="predicted"/>
<keyword evidence="2" id="KW-1185">Reference proteome</keyword>
<dbReference type="Proteomes" id="UP001476798">
    <property type="component" value="Unassembled WGS sequence"/>
</dbReference>
<evidence type="ECO:0000313" key="1">
    <source>
        <dbReference type="EMBL" id="MEQ2173050.1"/>
    </source>
</evidence>
<evidence type="ECO:0000313" key="2">
    <source>
        <dbReference type="Proteomes" id="UP001476798"/>
    </source>
</evidence>
<protein>
    <submittedName>
        <fullName evidence="1">Uncharacterized protein</fullName>
    </submittedName>
</protein>
<accession>A0ABV0NNU2</accession>
<organism evidence="1 2">
    <name type="scientific">Goodea atripinnis</name>
    <dbReference type="NCBI Taxonomy" id="208336"/>
    <lineage>
        <taxon>Eukaryota</taxon>
        <taxon>Metazoa</taxon>
        <taxon>Chordata</taxon>
        <taxon>Craniata</taxon>
        <taxon>Vertebrata</taxon>
        <taxon>Euteleostomi</taxon>
        <taxon>Actinopterygii</taxon>
        <taxon>Neopterygii</taxon>
        <taxon>Teleostei</taxon>
        <taxon>Neoteleostei</taxon>
        <taxon>Acanthomorphata</taxon>
        <taxon>Ovalentaria</taxon>
        <taxon>Atherinomorphae</taxon>
        <taxon>Cyprinodontiformes</taxon>
        <taxon>Goodeidae</taxon>
        <taxon>Goodea</taxon>
    </lineage>
</organism>
<comment type="caution">
    <text evidence="1">The sequence shown here is derived from an EMBL/GenBank/DDBJ whole genome shotgun (WGS) entry which is preliminary data.</text>
</comment>
<name>A0ABV0NNU2_9TELE</name>